<dbReference type="Proteomes" id="UP000014760">
    <property type="component" value="Unassembled WGS sequence"/>
</dbReference>
<evidence type="ECO:0000313" key="3">
    <source>
        <dbReference type="EnsemblMetazoa" id="CapteP193048"/>
    </source>
</evidence>
<dbReference type="EMBL" id="KB301608">
    <property type="protein sequence ID" value="ELU05349.1"/>
    <property type="molecule type" value="Genomic_DNA"/>
</dbReference>
<feature type="compositionally biased region" description="Polar residues" evidence="1">
    <location>
        <begin position="79"/>
        <end position="90"/>
    </location>
</feature>
<proteinExistence type="predicted"/>
<dbReference type="EMBL" id="AMQN01007878">
    <property type="status" value="NOT_ANNOTATED_CDS"/>
    <property type="molecule type" value="Genomic_DNA"/>
</dbReference>
<evidence type="ECO:0000313" key="2">
    <source>
        <dbReference type="EMBL" id="ELU05349.1"/>
    </source>
</evidence>
<feature type="region of interest" description="Disordered" evidence="1">
    <location>
        <begin position="79"/>
        <end position="98"/>
    </location>
</feature>
<sequence length="197" mass="21713">MTASKPVMDPVLSYISFSLMSSSAEYVKKNVRKDKGLALTITDIVDAIVTLDEADKKPFFAVPYDLLHRIPLAKPCETSSRNHAAANGSQSMSAAPTASDDDAAFVTVHRKRHSRNSKLITGTRTGGSFTGAPEPSRDLFLYRVATDTDEDDIEKFLRDNNADFREVEKFSDKDSKFASFRVVVKASSLPPLLSEDF</sequence>
<accession>R7UFN5</accession>
<name>R7UFN5_CAPTE</name>
<protein>
    <submittedName>
        <fullName evidence="2 3">Uncharacterized protein</fullName>
    </submittedName>
</protein>
<dbReference type="AlphaFoldDB" id="R7UFN5"/>
<reference evidence="2 4" key="2">
    <citation type="journal article" date="2013" name="Nature">
        <title>Insights into bilaterian evolution from three spiralian genomes.</title>
        <authorList>
            <person name="Simakov O."/>
            <person name="Marletaz F."/>
            <person name="Cho S.J."/>
            <person name="Edsinger-Gonzales E."/>
            <person name="Havlak P."/>
            <person name="Hellsten U."/>
            <person name="Kuo D.H."/>
            <person name="Larsson T."/>
            <person name="Lv J."/>
            <person name="Arendt D."/>
            <person name="Savage R."/>
            <person name="Osoegawa K."/>
            <person name="de Jong P."/>
            <person name="Grimwood J."/>
            <person name="Chapman J.A."/>
            <person name="Shapiro H."/>
            <person name="Aerts A."/>
            <person name="Otillar R.P."/>
            <person name="Terry A.Y."/>
            <person name="Boore J.L."/>
            <person name="Grigoriev I.V."/>
            <person name="Lindberg D.R."/>
            <person name="Seaver E.C."/>
            <person name="Weisblat D.A."/>
            <person name="Putnam N.H."/>
            <person name="Rokhsar D.S."/>
        </authorList>
    </citation>
    <scope>NUCLEOTIDE SEQUENCE</scope>
    <source>
        <strain evidence="2 4">I ESC-2004</strain>
    </source>
</reference>
<gene>
    <name evidence="2" type="ORF">CAPTEDRAFT_193048</name>
</gene>
<reference evidence="4" key="1">
    <citation type="submission" date="2012-12" db="EMBL/GenBank/DDBJ databases">
        <authorList>
            <person name="Hellsten U."/>
            <person name="Grimwood J."/>
            <person name="Chapman J.A."/>
            <person name="Shapiro H."/>
            <person name="Aerts A."/>
            <person name="Otillar R.P."/>
            <person name="Terry A.Y."/>
            <person name="Boore J.L."/>
            <person name="Simakov O."/>
            <person name="Marletaz F."/>
            <person name="Cho S.-J."/>
            <person name="Edsinger-Gonzales E."/>
            <person name="Havlak P."/>
            <person name="Kuo D.-H."/>
            <person name="Larsson T."/>
            <person name="Lv J."/>
            <person name="Arendt D."/>
            <person name="Savage R."/>
            <person name="Osoegawa K."/>
            <person name="de Jong P."/>
            <person name="Lindberg D.R."/>
            <person name="Seaver E.C."/>
            <person name="Weisblat D.A."/>
            <person name="Putnam N.H."/>
            <person name="Grigoriev I.V."/>
            <person name="Rokhsar D.S."/>
        </authorList>
    </citation>
    <scope>NUCLEOTIDE SEQUENCE</scope>
    <source>
        <strain evidence="4">I ESC-2004</strain>
    </source>
</reference>
<dbReference type="EnsemblMetazoa" id="CapteT193048">
    <property type="protein sequence ID" value="CapteP193048"/>
    <property type="gene ID" value="CapteG193048"/>
</dbReference>
<evidence type="ECO:0000256" key="1">
    <source>
        <dbReference type="SAM" id="MobiDB-lite"/>
    </source>
</evidence>
<keyword evidence="4" id="KW-1185">Reference proteome</keyword>
<organism evidence="2">
    <name type="scientific">Capitella teleta</name>
    <name type="common">Polychaete worm</name>
    <dbReference type="NCBI Taxonomy" id="283909"/>
    <lineage>
        <taxon>Eukaryota</taxon>
        <taxon>Metazoa</taxon>
        <taxon>Spiralia</taxon>
        <taxon>Lophotrochozoa</taxon>
        <taxon>Annelida</taxon>
        <taxon>Polychaeta</taxon>
        <taxon>Sedentaria</taxon>
        <taxon>Scolecida</taxon>
        <taxon>Capitellidae</taxon>
        <taxon>Capitella</taxon>
    </lineage>
</organism>
<dbReference type="OrthoDB" id="7323539at2759"/>
<dbReference type="HOGENOM" id="CLU_1385365_0_0_1"/>
<reference evidence="3" key="3">
    <citation type="submission" date="2015-06" db="UniProtKB">
        <authorList>
            <consortium name="EnsemblMetazoa"/>
        </authorList>
    </citation>
    <scope>IDENTIFICATION</scope>
</reference>
<evidence type="ECO:0000313" key="4">
    <source>
        <dbReference type="Proteomes" id="UP000014760"/>
    </source>
</evidence>